<dbReference type="PANTHER" id="PTHR47510:SF3">
    <property type="entry name" value="ENDO_EXONUCLEASE_PHOSPHATASE DOMAIN-CONTAINING PROTEIN"/>
    <property type="match status" value="1"/>
</dbReference>
<name>A0A6J8BKA7_MYTCO</name>
<dbReference type="Proteomes" id="UP000507470">
    <property type="component" value="Unassembled WGS sequence"/>
</dbReference>
<evidence type="ECO:0000313" key="2">
    <source>
        <dbReference type="Proteomes" id="UP000507470"/>
    </source>
</evidence>
<reference evidence="1 2" key="1">
    <citation type="submission" date="2020-06" db="EMBL/GenBank/DDBJ databases">
        <authorList>
            <person name="Li R."/>
            <person name="Bekaert M."/>
        </authorList>
    </citation>
    <scope>NUCLEOTIDE SEQUENCE [LARGE SCALE GENOMIC DNA]</scope>
    <source>
        <strain evidence="2">wild</strain>
    </source>
</reference>
<dbReference type="AlphaFoldDB" id="A0A6J8BKA7"/>
<evidence type="ECO:0008006" key="3">
    <source>
        <dbReference type="Google" id="ProtNLM"/>
    </source>
</evidence>
<sequence>MTATITHIILDAADKCIPNKIITVRKDQPPWLTNEIKKKIRKKNRIHKIAKRRNNSKDWNKFKKIRNEVTNLSNIDDSSTILPVIPFNVSPTINETELNDTEVEDILSIINPSKASDPDLINPKLLKEASAILKSPLCKLFNLSLRSAVFPHQWKRANVSPVFKTNKPNDVKIRPISLLSVISKCMERCVYKHVYNNLKQNKFLSNNQSGFTRGTQQ</sequence>
<proteinExistence type="predicted"/>
<accession>A0A6J8BKA7</accession>
<keyword evidence="2" id="KW-1185">Reference proteome</keyword>
<gene>
    <name evidence="1" type="ORF">MCOR_20013</name>
</gene>
<dbReference type="EMBL" id="CACVKT020003551">
    <property type="protein sequence ID" value="CAC5384355.1"/>
    <property type="molecule type" value="Genomic_DNA"/>
</dbReference>
<protein>
    <recommendedName>
        <fullName evidence="3">Reverse transcriptase domain-containing protein</fullName>
    </recommendedName>
</protein>
<organism evidence="1 2">
    <name type="scientific">Mytilus coruscus</name>
    <name type="common">Sea mussel</name>
    <dbReference type="NCBI Taxonomy" id="42192"/>
    <lineage>
        <taxon>Eukaryota</taxon>
        <taxon>Metazoa</taxon>
        <taxon>Spiralia</taxon>
        <taxon>Lophotrochozoa</taxon>
        <taxon>Mollusca</taxon>
        <taxon>Bivalvia</taxon>
        <taxon>Autobranchia</taxon>
        <taxon>Pteriomorphia</taxon>
        <taxon>Mytilida</taxon>
        <taxon>Mytiloidea</taxon>
        <taxon>Mytilidae</taxon>
        <taxon>Mytilinae</taxon>
        <taxon>Mytilus</taxon>
    </lineage>
</organism>
<dbReference type="PANTHER" id="PTHR47510">
    <property type="entry name" value="REVERSE TRANSCRIPTASE DOMAIN-CONTAINING PROTEIN"/>
    <property type="match status" value="1"/>
</dbReference>
<evidence type="ECO:0000313" key="1">
    <source>
        <dbReference type="EMBL" id="CAC5384355.1"/>
    </source>
</evidence>
<dbReference type="OrthoDB" id="6243574at2759"/>